<dbReference type="CDD" id="cd02440">
    <property type="entry name" value="AdoMet_MTases"/>
    <property type="match status" value="1"/>
</dbReference>
<dbReference type="AlphaFoldDB" id="A0A3N5C981"/>
<protein>
    <submittedName>
        <fullName evidence="3">Methyltransferase family protein</fullName>
    </submittedName>
</protein>
<evidence type="ECO:0000313" key="4">
    <source>
        <dbReference type="Proteomes" id="UP000276443"/>
    </source>
</evidence>
<evidence type="ECO:0000313" key="3">
    <source>
        <dbReference type="EMBL" id="RPF53171.1"/>
    </source>
</evidence>
<proteinExistence type="predicted"/>
<accession>A0A3N5C981</accession>
<evidence type="ECO:0000256" key="1">
    <source>
        <dbReference type="ARBA" id="ARBA00022679"/>
    </source>
</evidence>
<gene>
    <name evidence="3" type="ORF">EDC24_1667</name>
</gene>
<dbReference type="EMBL" id="RKRF01000009">
    <property type="protein sequence ID" value="RPF53171.1"/>
    <property type="molecule type" value="Genomic_DNA"/>
</dbReference>
<dbReference type="SUPFAM" id="SSF53335">
    <property type="entry name" value="S-adenosyl-L-methionine-dependent methyltransferases"/>
    <property type="match status" value="1"/>
</dbReference>
<dbReference type="PANTHER" id="PTHR44068:SF11">
    <property type="entry name" value="GERANYL DIPHOSPHATE 2-C-METHYLTRANSFERASE"/>
    <property type="match status" value="1"/>
</dbReference>
<keyword evidence="1 3" id="KW-0808">Transferase</keyword>
<dbReference type="Proteomes" id="UP000276443">
    <property type="component" value="Unassembled WGS sequence"/>
</dbReference>
<dbReference type="GO" id="GO:0032259">
    <property type="term" value="P:methylation"/>
    <property type="evidence" value="ECO:0007669"/>
    <property type="project" value="UniProtKB-KW"/>
</dbReference>
<dbReference type="RefSeq" id="WP_124221552.1">
    <property type="nucleotide sequence ID" value="NZ_RKRF01000009.1"/>
</dbReference>
<dbReference type="GO" id="GO:0008757">
    <property type="term" value="F:S-adenosylmethionine-dependent methyltransferase activity"/>
    <property type="evidence" value="ECO:0007669"/>
    <property type="project" value="InterPro"/>
</dbReference>
<dbReference type="Pfam" id="PF08241">
    <property type="entry name" value="Methyltransf_11"/>
    <property type="match status" value="1"/>
</dbReference>
<reference evidence="3 4" key="1">
    <citation type="submission" date="2018-11" db="EMBL/GenBank/DDBJ databases">
        <title>Genomic Encyclopedia of Type Strains, Phase IV (KMG-IV): sequencing the most valuable type-strain genomes for metagenomic binning, comparative biology and taxonomic classification.</title>
        <authorList>
            <person name="Goeker M."/>
        </authorList>
    </citation>
    <scope>NUCLEOTIDE SEQUENCE [LARGE SCALE GENOMIC DNA]</scope>
    <source>
        <strain evidence="3 4">DSM 18090</strain>
    </source>
</reference>
<name>A0A3N5C981_9BACI</name>
<evidence type="ECO:0000259" key="2">
    <source>
        <dbReference type="Pfam" id="PF08241"/>
    </source>
</evidence>
<organism evidence="3 4">
    <name type="scientific">Aquisalibacillus elongatus</name>
    <dbReference type="NCBI Taxonomy" id="485577"/>
    <lineage>
        <taxon>Bacteria</taxon>
        <taxon>Bacillati</taxon>
        <taxon>Bacillota</taxon>
        <taxon>Bacilli</taxon>
        <taxon>Bacillales</taxon>
        <taxon>Bacillaceae</taxon>
        <taxon>Aquisalibacillus</taxon>
    </lineage>
</organism>
<dbReference type="InterPro" id="IPR029063">
    <property type="entry name" value="SAM-dependent_MTases_sf"/>
</dbReference>
<dbReference type="OrthoDB" id="5522265at2"/>
<dbReference type="PANTHER" id="PTHR44068">
    <property type="entry name" value="ZGC:194242"/>
    <property type="match status" value="1"/>
</dbReference>
<dbReference type="InterPro" id="IPR050447">
    <property type="entry name" value="Erg6_SMT_methyltransf"/>
</dbReference>
<feature type="domain" description="Methyltransferase type 11" evidence="2">
    <location>
        <begin position="52"/>
        <end position="147"/>
    </location>
</feature>
<comment type="caution">
    <text evidence="3">The sequence shown here is derived from an EMBL/GenBank/DDBJ whole genome shotgun (WGS) entry which is preliminary data.</text>
</comment>
<dbReference type="InterPro" id="IPR013216">
    <property type="entry name" value="Methyltransf_11"/>
</dbReference>
<keyword evidence="4" id="KW-1185">Reference proteome</keyword>
<keyword evidence="3" id="KW-0489">Methyltransferase</keyword>
<sequence length="228" mass="26051">MTDTSWQTRAKEMWNENADFWHSNSQDMWDHGSRKSIIPFVLNHFKSGSKVLDLGCGDGYGSYKLWSEGFDVTGVDLSEEMVSLCKSRLTNGMSRMEFLQGDMLNLPFNTDSFDGLMAINAMEWAEVPVDAILEIKRVIKPGGHLCIGVLGPTAMPRVNSYNRLYGRDVIMNTMMPWEFQKLAEENDLTIINQEYVYKRGVDLKHVGSLPQDLKQSLTFMTLFMLKKK</sequence>
<dbReference type="Gene3D" id="3.40.50.150">
    <property type="entry name" value="Vaccinia Virus protein VP39"/>
    <property type="match status" value="1"/>
</dbReference>